<dbReference type="InParanoid" id="A7TM52"/>
<dbReference type="OrthoDB" id="423534at2759"/>
<evidence type="ECO:0000256" key="3">
    <source>
        <dbReference type="ARBA" id="ARBA00022989"/>
    </source>
</evidence>
<dbReference type="PANTHER" id="PTHR28128">
    <property type="entry name" value="GOLGI APPARATUS MEMBRANE PROTEIN TVP15"/>
    <property type="match status" value="1"/>
</dbReference>
<dbReference type="PANTHER" id="PTHR28128:SF1">
    <property type="entry name" value="GOLGI APPARATUS MEMBRANE PROTEIN TVP15"/>
    <property type="match status" value="1"/>
</dbReference>
<dbReference type="GO" id="GO:0016192">
    <property type="term" value="P:vesicle-mediated transport"/>
    <property type="evidence" value="ECO:0007669"/>
    <property type="project" value="TreeGrafter"/>
</dbReference>
<dbReference type="InterPro" id="IPR013714">
    <property type="entry name" value="Golgi_TVP15"/>
</dbReference>
<evidence type="ECO:0008006" key="8">
    <source>
        <dbReference type="Google" id="ProtNLM"/>
    </source>
</evidence>
<feature type="transmembrane region" description="Helical" evidence="5">
    <location>
        <begin position="58"/>
        <end position="76"/>
    </location>
</feature>
<reference evidence="6 7" key="1">
    <citation type="journal article" date="2007" name="Proc. Natl. Acad. Sci. U.S.A.">
        <title>Independent sorting-out of thousands of duplicated gene pairs in two yeast species descended from a whole-genome duplication.</title>
        <authorList>
            <person name="Scannell D.R."/>
            <person name="Frank A.C."/>
            <person name="Conant G.C."/>
            <person name="Byrne K.P."/>
            <person name="Woolfit M."/>
            <person name="Wolfe K.H."/>
        </authorList>
    </citation>
    <scope>NUCLEOTIDE SEQUENCE [LARGE SCALE GENOMIC DNA]</scope>
    <source>
        <strain evidence="7">ATCC 22028 / DSM 70294 / BCRC 21397 / CBS 2163 / NBRC 10782 / NRRL Y-8283 / UCD 57-17</strain>
    </source>
</reference>
<dbReference type="HOGENOM" id="CLU_120579_0_0_1"/>
<keyword evidence="4 5" id="KW-0472">Membrane</keyword>
<keyword evidence="2 5" id="KW-0812">Transmembrane</keyword>
<evidence type="ECO:0000256" key="1">
    <source>
        <dbReference type="ARBA" id="ARBA00004141"/>
    </source>
</evidence>
<protein>
    <recommendedName>
        <fullName evidence="8">Golgi apparatus membrane protein TVP15</fullName>
    </recommendedName>
</protein>
<evidence type="ECO:0000313" key="7">
    <source>
        <dbReference type="Proteomes" id="UP000000267"/>
    </source>
</evidence>
<organism evidence="7">
    <name type="scientific">Vanderwaltozyma polyspora (strain ATCC 22028 / DSM 70294 / BCRC 21397 / CBS 2163 / NBRC 10782 / NRRL Y-8283 / UCD 57-17)</name>
    <name type="common">Kluyveromyces polysporus</name>
    <dbReference type="NCBI Taxonomy" id="436907"/>
    <lineage>
        <taxon>Eukaryota</taxon>
        <taxon>Fungi</taxon>
        <taxon>Dikarya</taxon>
        <taxon>Ascomycota</taxon>
        <taxon>Saccharomycotina</taxon>
        <taxon>Saccharomycetes</taxon>
        <taxon>Saccharomycetales</taxon>
        <taxon>Saccharomycetaceae</taxon>
        <taxon>Vanderwaltozyma</taxon>
    </lineage>
</organism>
<dbReference type="KEGG" id="vpo:Kpol_1052p42"/>
<keyword evidence="3 5" id="KW-1133">Transmembrane helix</keyword>
<dbReference type="RefSeq" id="XP_001644552.1">
    <property type="nucleotide sequence ID" value="XM_001644502.1"/>
</dbReference>
<gene>
    <name evidence="6" type="ORF">Kpol_1052p42</name>
</gene>
<dbReference type="GO" id="GO:0000139">
    <property type="term" value="C:Golgi membrane"/>
    <property type="evidence" value="ECO:0007669"/>
    <property type="project" value="TreeGrafter"/>
</dbReference>
<feature type="transmembrane region" description="Helical" evidence="5">
    <location>
        <begin position="28"/>
        <end position="46"/>
    </location>
</feature>
<dbReference type="Proteomes" id="UP000000267">
    <property type="component" value="Unassembled WGS sequence"/>
</dbReference>
<feature type="transmembrane region" description="Helical" evidence="5">
    <location>
        <begin position="82"/>
        <end position="101"/>
    </location>
</feature>
<evidence type="ECO:0000256" key="5">
    <source>
        <dbReference type="SAM" id="Phobius"/>
    </source>
</evidence>
<sequence>MIFKFINVIIGTLALYASVSELKDSKNYVISIYSILLSIPIILLEFKKVDWLFKYASFYYSLLSRGVLYVFLSFSISMNYSILNYSIALTIFLTGMIYIILHITPLADEYKFDTYQQQSYAMQDDLGLPTTMSDITDPFE</sequence>
<evidence type="ECO:0000313" key="6">
    <source>
        <dbReference type="EMBL" id="EDO16694.1"/>
    </source>
</evidence>
<dbReference type="GeneID" id="5544851"/>
<keyword evidence="7" id="KW-1185">Reference proteome</keyword>
<name>A7TM52_VANPO</name>
<comment type="subcellular location">
    <subcellularLocation>
        <location evidence="1">Membrane</location>
        <topology evidence="1">Multi-pass membrane protein</topology>
    </subcellularLocation>
</comment>
<accession>A7TM52</accession>
<dbReference type="PhylomeDB" id="A7TM52"/>
<evidence type="ECO:0000256" key="2">
    <source>
        <dbReference type="ARBA" id="ARBA00022692"/>
    </source>
</evidence>
<dbReference type="Pfam" id="PF08507">
    <property type="entry name" value="COPI_assoc"/>
    <property type="match status" value="1"/>
</dbReference>
<dbReference type="AlphaFoldDB" id="A7TM52"/>
<dbReference type="EMBL" id="DS480419">
    <property type="protein sequence ID" value="EDO16694.1"/>
    <property type="molecule type" value="Genomic_DNA"/>
</dbReference>
<evidence type="ECO:0000256" key="4">
    <source>
        <dbReference type="ARBA" id="ARBA00023136"/>
    </source>
</evidence>
<proteinExistence type="predicted"/>